<dbReference type="AlphaFoldDB" id="A0A2D0K7Y6"/>
<evidence type="ECO:0000313" key="3">
    <source>
        <dbReference type="Proteomes" id="UP000222168"/>
    </source>
</evidence>
<dbReference type="NCBIfam" id="NF010297">
    <property type="entry name" value="PRK13737.1"/>
    <property type="match status" value="1"/>
</dbReference>
<dbReference type="EMBL" id="NJAK01000003">
    <property type="protein sequence ID" value="PHM59559.1"/>
    <property type="molecule type" value="Genomic_DNA"/>
</dbReference>
<dbReference type="Proteomes" id="UP000222168">
    <property type="component" value="Unassembled WGS sequence"/>
</dbReference>
<feature type="signal peptide" evidence="1">
    <location>
        <begin position="1"/>
        <end position="22"/>
    </location>
</feature>
<dbReference type="InterPro" id="IPR009649">
    <property type="entry name" value="TraU"/>
</dbReference>
<comment type="caution">
    <text evidence="2">The sequence shown here is derived from an EMBL/GenBank/DDBJ whole genome shotgun (WGS) entry which is preliminary data.</text>
</comment>
<keyword evidence="3" id="KW-1185">Reference proteome</keyword>
<keyword evidence="1" id="KW-0732">Signal</keyword>
<dbReference type="Pfam" id="PF06834">
    <property type="entry name" value="TraU"/>
    <property type="match status" value="1"/>
</dbReference>
<evidence type="ECO:0000313" key="2">
    <source>
        <dbReference type="EMBL" id="PHM59559.1"/>
    </source>
</evidence>
<organism evidence="2 3">
    <name type="scientific">Xenorhabdus ishibashii</name>
    <dbReference type="NCBI Taxonomy" id="1034471"/>
    <lineage>
        <taxon>Bacteria</taxon>
        <taxon>Pseudomonadati</taxon>
        <taxon>Pseudomonadota</taxon>
        <taxon>Gammaproteobacteria</taxon>
        <taxon>Enterobacterales</taxon>
        <taxon>Morganellaceae</taxon>
        <taxon>Xenorhabdus</taxon>
    </lineage>
</organism>
<protein>
    <submittedName>
        <fullName evidence="2">Conjugal transfer protein TraU</fullName>
    </submittedName>
</protein>
<accession>A0A2D0K7Y6</accession>
<proteinExistence type="predicted"/>
<dbReference type="RefSeq" id="WP_099119212.1">
    <property type="nucleotide sequence ID" value="NZ_NJAK01000003.1"/>
</dbReference>
<feature type="chain" id="PRO_5012090313" evidence="1">
    <location>
        <begin position="23"/>
        <end position="344"/>
    </location>
</feature>
<sequence length="344" mass="38094">MKKLISLLGVIITLLFSQKAISDSVNTNKSKNKGAIECEGRWVNPIKDICWKCMYPMSIGSVKVGGGSQGLMDTPNPSSPIQICPVPPPVFKRVGIAIGFWEPFAIADVTRAPGCMVNMGGFEVSIKKVGTGKATKNAGDTTGTFYHVHWYKYPLISWLNIIDSVACMQGGQYDIAYMTEIDPMWNDDELALFTNPEAIVFANPIAQLACAADAISSEIGMPLDPLFWCAGSHGSVYPFSGHINHESSGLNSSILMTERMNFKLHRQGLIMDSIGADRAVCFEYPTPIIPKSRYRYQMVNTIPDANQCHPYGRSVLRWQHGKELPTTKKNYGYVVWKKRNCVIL</sequence>
<dbReference type="OrthoDB" id="9788211at2"/>
<gene>
    <name evidence="2" type="ORF">Xish_03678</name>
</gene>
<evidence type="ECO:0000256" key="1">
    <source>
        <dbReference type="SAM" id="SignalP"/>
    </source>
</evidence>
<reference evidence="2 3" key="1">
    <citation type="journal article" date="2017" name="Nat. Microbiol.">
        <title>Natural product diversity associated with the nematode symbionts Photorhabdus and Xenorhabdus.</title>
        <authorList>
            <person name="Tobias N.J."/>
            <person name="Wolff H."/>
            <person name="Djahanschiri B."/>
            <person name="Grundmann F."/>
            <person name="Kronenwerth M."/>
            <person name="Shi Y.M."/>
            <person name="Simonyi S."/>
            <person name="Grun P."/>
            <person name="Shapiro-Ilan D."/>
            <person name="Pidot S.J."/>
            <person name="Stinear T.P."/>
            <person name="Ebersberger I."/>
            <person name="Bode H.B."/>
        </authorList>
    </citation>
    <scope>NUCLEOTIDE SEQUENCE [LARGE SCALE GENOMIC DNA]</scope>
    <source>
        <strain evidence="2 3">DSM 22670</strain>
    </source>
</reference>
<name>A0A2D0K7Y6_9GAMM</name>